<evidence type="ECO:0000256" key="15">
    <source>
        <dbReference type="ARBA" id="ARBA00034617"/>
    </source>
</evidence>
<dbReference type="GO" id="GO:0006260">
    <property type="term" value="P:DNA replication"/>
    <property type="evidence" value="ECO:0007669"/>
    <property type="project" value="InterPro"/>
</dbReference>
<evidence type="ECO:0000256" key="13">
    <source>
        <dbReference type="ARBA" id="ARBA00023204"/>
    </source>
</evidence>
<dbReference type="RefSeq" id="WP_046312870.1">
    <property type="nucleotide sequence ID" value="NZ_CBCSCY010000097.1"/>
</dbReference>
<evidence type="ECO:0000256" key="16">
    <source>
        <dbReference type="NCBIfam" id="TIGR01389"/>
    </source>
</evidence>
<dbReference type="GO" id="GO:0006281">
    <property type="term" value="P:DNA repair"/>
    <property type="evidence" value="ECO:0007669"/>
    <property type="project" value="UniProtKB-KW"/>
</dbReference>
<dbReference type="Gene3D" id="1.10.150.80">
    <property type="entry name" value="HRDC domain"/>
    <property type="match status" value="1"/>
</dbReference>
<dbReference type="InterPro" id="IPR036388">
    <property type="entry name" value="WH-like_DNA-bd_sf"/>
</dbReference>
<reference evidence="20 21" key="1">
    <citation type="journal article" date="2015" name="Sci. Rep.">
        <title>Unraveling adaptation of Pontibacter korlensis to radiation and infertility in desert through complete genome and comparative transcriptomic analysis.</title>
        <authorList>
            <person name="Dai J."/>
            <person name="Dai W."/>
            <person name="Qiu C."/>
            <person name="Yang Z."/>
            <person name="Zhang Y."/>
            <person name="Zhou M."/>
            <person name="Zhang L."/>
            <person name="Fang C."/>
            <person name="Gao Q."/>
            <person name="Yang Q."/>
            <person name="Li X."/>
            <person name="Wang Z."/>
            <person name="Wang Z."/>
            <person name="Jia Z."/>
            <person name="Chen X."/>
        </authorList>
    </citation>
    <scope>NUCLEOTIDE SEQUENCE [LARGE SCALE GENOMIC DNA]</scope>
    <source>
        <strain evidence="20 21">X14-1T</strain>
    </source>
</reference>
<evidence type="ECO:0000259" key="19">
    <source>
        <dbReference type="PROSITE" id="PS51194"/>
    </source>
</evidence>
<dbReference type="InterPro" id="IPR002121">
    <property type="entry name" value="HRDC_dom"/>
</dbReference>
<dbReference type="STRING" id="400092.PKOR_19360"/>
<evidence type="ECO:0000259" key="18">
    <source>
        <dbReference type="PROSITE" id="PS51192"/>
    </source>
</evidence>
<evidence type="ECO:0000259" key="17">
    <source>
        <dbReference type="PROSITE" id="PS50967"/>
    </source>
</evidence>
<dbReference type="InterPro" id="IPR010997">
    <property type="entry name" value="HRDC-like_sf"/>
</dbReference>
<dbReference type="GO" id="GO:0009432">
    <property type="term" value="P:SOS response"/>
    <property type="evidence" value="ECO:0007669"/>
    <property type="project" value="UniProtKB-UniRule"/>
</dbReference>
<evidence type="ECO:0000256" key="11">
    <source>
        <dbReference type="ARBA" id="ARBA00023125"/>
    </source>
</evidence>
<dbReference type="Gene3D" id="3.40.50.300">
    <property type="entry name" value="P-loop containing nucleotide triphosphate hydrolases"/>
    <property type="match status" value="2"/>
</dbReference>
<comment type="similarity">
    <text evidence="3">Belongs to the helicase family. RecQ subfamily.</text>
</comment>
<evidence type="ECO:0000256" key="8">
    <source>
        <dbReference type="ARBA" id="ARBA00022806"/>
    </source>
</evidence>
<dbReference type="InterPro" id="IPR027417">
    <property type="entry name" value="P-loop_NTPase"/>
</dbReference>
<dbReference type="CDD" id="cd17920">
    <property type="entry name" value="DEXHc_RecQ"/>
    <property type="match status" value="1"/>
</dbReference>
<dbReference type="SMART" id="SM00487">
    <property type="entry name" value="DEXDc"/>
    <property type="match status" value="1"/>
</dbReference>
<evidence type="ECO:0000313" key="21">
    <source>
        <dbReference type="Proteomes" id="UP000033109"/>
    </source>
</evidence>
<keyword evidence="9" id="KW-0862">Zinc</keyword>
<evidence type="ECO:0000256" key="9">
    <source>
        <dbReference type="ARBA" id="ARBA00022833"/>
    </source>
</evidence>
<dbReference type="GO" id="GO:0003677">
    <property type="term" value="F:DNA binding"/>
    <property type="evidence" value="ECO:0007669"/>
    <property type="project" value="UniProtKB-KW"/>
</dbReference>
<dbReference type="Proteomes" id="UP000033109">
    <property type="component" value="Chromosome"/>
</dbReference>
<dbReference type="PROSITE" id="PS51192">
    <property type="entry name" value="HELICASE_ATP_BIND_1"/>
    <property type="match status" value="1"/>
</dbReference>
<dbReference type="GO" id="GO:0043138">
    <property type="term" value="F:3'-5' DNA helicase activity"/>
    <property type="evidence" value="ECO:0007669"/>
    <property type="project" value="UniProtKB-EC"/>
</dbReference>
<keyword evidence="6" id="KW-0227">DNA damage</keyword>
<dbReference type="SMART" id="SM00341">
    <property type="entry name" value="HRDC"/>
    <property type="match status" value="1"/>
</dbReference>
<keyword evidence="4" id="KW-0479">Metal-binding</keyword>
<evidence type="ECO:0000256" key="2">
    <source>
        <dbReference type="ARBA" id="ARBA00001947"/>
    </source>
</evidence>
<evidence type="ECO:0000256" key="1">
    <source>
        <dbReference type="ARBA" id="ARBA00001946"/>
    </source>
</evidence>
<dbReference type="PANTHER" id="PTHR13710">
    <property type="entry name" value="DNA HELICASE RECQ FAMILY MEMBER"/>
    <property type="match status" value="1"/>
</dbReference>
<dbReference type="GO" id="GO:0009378">
    <property type="term" value="F:four-way junction helicase activity"/>
    <property type="evidence" value="ECO:0007669"/>
    <property type="project" value="TreeGrafter"/>
</dbReference>
<dbReference type="PROSITE" id="PS50967">
    <property type="entry name" value="HRDC"/>
    <property type="match status" value="1"/>
</dbReference>
<dbReference type="GO" id="GO:0016787">
    <property type="term" value="F:hydrolase activity"/>
    <property type="evidence" value="ECO:0007669"/>
    <property type="project" value="UniProtKB-KW"/>
</dbReference>
<dbReference type="GO" id="GO:0046872">
    <property type="term" value="F:metal ion binding"/>
    <property type="evidence" value="ECO:0007669"/>
    <property type="project" value="UniProtKB-KW"/>
</dbReference>
<dbReference type="PATRIC" id="fig|400092.3.peg.4233"/>
<evidence type="ECO:0000313" key="20">
    <source>
        <dbReference type="EMBL" id="AKD04862.1"/>
    </source>
</evidence>
<feature type="domain" description="Helicase C-terminal" evidence="19">
    <location>
        <begin position="225"/>
        <end position="370"/>
    </location>
</feature>
<dbReference type="AlphaFoldDB" id="A0A0E3UY62"/>
<dbReference type="CDD" id="cd18794">
    <property type="entry name" value="SF2_C_RecQ"/>
    <property type="match status" value="1"/>
</dbReference>
<dbReference type="InterPro" id="IPR004589">
    <property type="entry name" value="DNA_helicase_ATP-dep_RecQ"/>
</dbReference>
<dbReference type="InterPro" id="IPR029491">
    <property type="entry name" value="Helicase_HTH"/>
</dbReference>
<dbReference type="FunFam" id="3.40.50.300:FF:000156">
    <property type="entry name" value="ATP-dependent DNA helicase recQ"/>
    <property type="match status" value="1"/>
</dbReference>
<dbReference type="InterPro" id="IPR011545">
    <property type="entry name" value="DEAD/DEAH_box_helicase_dom"/>
</dbReference>
<dbReference type="Pfam" id="PF16124">
    <property type="entry name" value="RecQ_Zn_bind"/>
    <property type="match status" value="1"/>
</dbReference>
<dbReference type="SUPFAM" id="SSF46785">
    <property type="entry name" value="Winged helix' DNA-binding domain"/>
    <property type="match status" value="1"/>
</dbReference>
<dbReference type="GO" id="GO:0006310">
    <property type="term" value="P:DNA recombination"/>
    <property type="evidence" value="ECO:0007669"/>
    <property type="project" value="UniProtKB-UniRule"/>
</dbReference>
<evidence type="ECO:0000256" key="10">
    <source>
        <dbReference type="ARBA" id="ARBA00022840"/>
    </source>
</evidence>
<keyword evidence="12" id="KW-0233">DNA recombination</keyword>
<dbReference type="EMBL" id="CP009621">
    <property type="protein sequence ID" value="AKD04862.1"/>
    <property type="molecule type" value="Genomic_DNA"/>
</dbReference>
<proteinExistence type="inferred from homology"/>
<dbReference type="InterPro" id="IPR032284">
    <property type="entry name" value="RecQ_Zn-bd"/>
</dbReference>
<gene>
    <name evidence="20" type="ORF">PKOR_19360</name>
</gene>
<dbReference type="Pfam" id="PF00271">
    <property type="entry name" value="Helicase_C"/>
    <property type="match status" value="1"/>
</dbReference>
<comment type="cofactor">
    <cofactor evidence="2">
        <name>Zn(2+)</name>
        <dbReference type="ChEBI" id="CHEBI:29105"/>
    </cofactor>
</comment>
<dbReference type="InterPro" id="IPR001650">
    <property type="entry name" value="Helicase_C-like"/>
</dbReference>
<keyword evidence="14" id="KW-0413">Isomerase</keyword>
<dbReference type="FunFam" id="3.40.50.300:FF:000296">
    <property type="entry name" value="ATP-dependent DNA helicase RecQ"/>
    <property type="match status" value="1"/>
</dbReference>
<evidence type="ECO:0000256" key="14">
    <source>
        <dbReference type="ARBA" id="ARBA00023235"/>
    </source>
</evidence>
<dbReference type="InterPro" id="IPR006293">
    <property type="entry name" value="DNA_helicase_ATP-dep_RecQ_bac"/>
</dbReference>
<name>A0A0E3UY62_9BACT</name>
<evidence type="ECO:0000256" key="4">
    <source>
        <dbReference type="ARBA" id="ARBA00022723"/>
    </source>
</evidence>
<feature type="domain" description="Helicase ATP-binding" evidence="18">
    <location>
        <begin position="33"/>
        <end position="201"/>
    </location>
</feature>
<dbReference type="SMART" id="SM00956">
    <property type="entry name" value="RQC"/>
    <property type="match status" value="1"/>
</dbReference>
<dbReference type="InterPro" id="IPR044876">
    <property type="entry name" value="HRDC_dom_sf"/>
</dbReference>
<evidence type="ECO:0000256" key="12">
    <source>
        <dbReference type="ARBA" id="ARBA00023172"/>
    </source>
</evidence>
<evidence type="ECO:0000256" key="6">
    <source>
        <dbReference type="ARBA" id="ARBA00022763"/>
    </source>
</evidence>
<protein>
    <recommendedName>
        <fullName evidence="16">DNA helicase RecQ</fullName>
        <ecNumber evidence="16">5.6.2.4</ecNumber>
    </recommendedName>
</protein>
<dbReference type="GO" id="GO:0043590">
    <property type="term" value="C:bacterial nucleoid"/>
    <property type="evidence" value="ECO:0007669"/>
    <property type="project" value="TreeGrafter"/>
</dbReference>
<evidence type="ECO:0000256" key="3">
    <source>
        <dbReference type="ARBA" id="ARBA00005446"/>
    </source>
</evidence>
<dbReference type="Pfam" id="PF00570">
    <property type="entry name" value="HRDC"/>
    <property type="match status" value="1"/>
</dbReference>
<dbReference type="GO" id="GO:0005524">
    <property type="term" value="F:ATP binding"/>
    <property type="evidence" value="ECO:0007669"/>
    <property type="project" value="UniProtKB-KW"/>
</dbReference>
<dbReference type="NCBIfam" id="TIGR01389">
    <property type="entry name" value="recQ"/>
    <property type="match status" value="1"/>
</dbReference>
<keyword evidence="11" id="KW-0238">DNA-binding</keyword>
<keyword evidence="21" id="KW-1185">Reference proteome</keyword>
<dbReference type="SMART" id="SM00490">
    <property type="entry name" value="HELICc"/>
    <property type="match status" value="1"/>
</dbReference>
<dbReference type="Pfam" id="PF09382">
    <property type="entry name" value="RQC"/>
    <property type="match status" value="1"/>
</dbReference>
<dbReference type="InterPro" id="IPR036390">
    <property type="entry name" value="WH_DNA-bd_sf"/>
</dbReference>
<dbReference type="Gene3D" id="1.10.10.1390">
    <property type="entry name" value="ATP-dependent DNA helicase RecQ"/>
    <property type="match status" value="1"/>
</dbReference>
<sequence length="715" mass="81098">MENQSMVTIREAREALKLYFGYEQFRPMQEQIIDGVLQGKDVVVLMPTGGGKSVCYQVPAIVLPGMCVVVSPLIALMKDQVEALLANGIPAAYINSSQTAEQQYRIENQCLEGKLKLLYVSPEKLLSSGFMAFLRRVKISLFAVDEAHCISSWGHDFRPEYTQLKALKQQFSDIPVIALTATADRLTQKDIQEQLYLRNPQVYVASFDRPNINLMVKPGRDRFNRITDFLMRRQNQPGIIYCLSRKATESLADKLKRSGFDATFYHAGMSANQRAKAQEDFLNDDVQIVCATIAFGMGIDKSNVRWVIHYNLPKNIEGYYQEIGRAGRDGAKSDALLFYSYADVMNMRSMLQEGQNEAQTELQLVKLERMQQFAEAAACRRRILLQYFGETMEKDCGNCDICRNPPTRFDGTVIAQKALSAIARTQERANMSLLVDVLRGARNAQVLQAGLDKIKTYGAGREVSTLDWNRYLHQMLNEGLIEMAYDQGYSLKLTEQSRQVLFDGRKVQLVKFEEVKQEEPAVKARPKRELIKDALFEKLRTLRKGLADEYGVPPYVIFTDTTLQEMAAERPTNKIAMLAISGVGAQKYERYGDAFITEIIDFINGEQNKGNKIKGATHLATLELLQKGYSVELVAKERSLNPVTVFSHLATLYEQGYDVDLSRYVSKTEYKAISKAISKLGAEAKLKDLFEALGEQYEYYKIRLSISIFKKEHTW</sequence>
<organism evidence="20 21">
    <name type="scientific">Pontibacter korlensis</name>
    <dbReference type="NCBI Taxonomy" id="400092"/>
    <lineage>
        <taxon>Bacteria</taxon>
        <taxon>Pseudomonadati</taxon>
        <taxon>Bacteroidota</taxon>
        <taxon>Cytophagia</taxon>
        <taxon>Cytophagales</taxon>
        <taxon>Hymenobacteraceae</taxon>
        <taxon>Pontibacter</taxon>
    </lineage>
</organism>
<dbReference type="PANTHER" id="PTHR13710:SF105">
    <property type="entry name" value="ATP-DEPENDENT DNA HELICASE Q1"/>
    <property type="match status" value="1"/>
</dbReference>
<dbReference type="Pfam" id="PF00270">
    <property type="entry name" value="DEAD"/>
    <property type="match status" value="1"/>
</dbReference>
<comment type="catalytic activity">
    <reaction evidence="15">
        <text>Couples ATP hydrolysis with the unwinding of duplex DNA by translocating in the 3'-5' direction.</text>
        <dbReference type="EC" id="5.6.2.4"/>
    </reaction>
</comment>
<dbReference type="HOGENOM" id="CLU_001103_14_3_10"/>
<evidence type="ECO:0000256" key="7">
    <source>
        <dbReference type="ARBA" id="ARBA00022801"/>
    </source>
</evidence>
<keyword evidence="13" id="KW-0234">DNA repair</keyword>
<keyword evidence="10" id="KW-0067">ATP-binding</keyword>
<dbReference type="NCBIfam" id="TIGR00614">
    <property type="entry name" value="recQ_fam"/>
    <property type="match status" value="1"/>
</dbReference>
<dbReference type="GO" id="GO:0005737">
    <property type="term" value="C:cytoplasm"/>
    <property type="evidence" value="ECO:0007669"/>
    <property type="project" value="TreeGrafter"/>
</dbReference>
<accession>A0A0E3UY62</accession>
<keyword evidence="5" id="KW-0547">Nucleotide-binding</keyword>
<dbReference type="SUPFAM" id="SSF47819">
    <property type="entry name" value="HRDC-like"/>
    <property type="match status" value="1"/>
</dbReference>
<dbReference type="Gene3D" id="1.10.10.10">
    <property type="entry name" value="Winged helix-like DNA-binding domain superfamily/Winged helix DNA-binding domain"/>
    <property type="match status" value="1"/>
</dbReference>
<evidence type="ECO:0000256" key="5">
    <source>
        <dbReference type="ARBA" id="ARBA00022741"/>
    </source>
</evidence>
<dbReference type="PROSITE" id="PS51194">
    <property type="entry name" value="HELICASE_CTER"/>
    <property type="match status" value="1"/>
</dbReference>
<dbReference type="InterPro" id="IPR018982">
    <property type="entry name" value="RQC_domain"/>
</dbReference>
<keyword evidence="7" id="KW-0378">Hydrolase</keyword>
<dbReference type="GO" id="GO:0030894">
    <property type="term" value="C:replisome"/>
    <property type="evidence" value="ECO:0007669"/>
    <property type="project" value="TreeGrafter"/>
</dbReference>
<dbReference type="EC" id="5.6.2.4" evidence="16"/>
<comment type="cofactor">
    <cofactor evidence="1">
        <name>Mg(2+)</name>
        <dbReference type="ChEBI" id="CHEBI:18420"/>
    </cofactor>
</comment>
<keyword evidence="8 20" id="KW-0347">Helicase</keyword>
<dbReference type="KEGG" id="pko:PKOR_19360"/>
<feature type="domain" description="HRDC" evidence="17">
    <location>
        <begin position="529"/>
        <end position="609"/>
    </location>
</feature>
<dbReference type="SUPFAM" id="SSF52540">
    <property type="entry name" value="P-loop containing nucleoside triphosphate hydrolases"/>
    <property type="match status" value="1"/>
</dbReference>
<dbReference type="Pfam" id="PF14493">
    <property type="entry name" value="HTH_40"/>
    <property type="match status" value="1"/>
</dbReference>
<dbReference type="InterPro" id="IPR014001">
    <property type="entry name" value="Helicase_ATP-bd"/>
</dbReference>